<feature type="DNA-binding region" description="H-T-H motif" evidence="5">
    <location>
        <begin position="43"/>
        <end position="62"/>
    </location>
</feature>
<dbReference type="OrthoDB" id="9816320at2"/>
<keyword evidence="3 5" id="KW-0238">DNA-binding</keyword>
<evidence type="ECO:0000256" key="4">
    <source>
        <dbReference type="ARBA" id="ARBA00023163"/>
    </source>
</evidence>
<name>A0A4S4AMG5_9RHOO</name>
<dbReference type="PROSITE" id="PS50977">
    <property type="entry name" value="HTH_TETR_2"/>
    <property type="match status" value="1"/>
</dbReference>
<dbReference type="GO" id="GO:0003700">
    <property type="term" value="F:DNA-binding transcription factor activity"/>
    <property type="evidence" value="ECO:0007669"/>
    <property type="project" value="TreeGrafter"/>
</dbReference>
<dbReference type="InterPro" id="IPR001647">
    <property type="entry name" value="HTH_TetR"/>
</dbReference>
<keyword evidence="1" id="KW-0678">Repressor</keyword>
<evidence type="ECO:0000256" key="3">
    <source>
        <dbReference type="ARBA" id="ARBA00023125"/>
    </source>
</evidence>
<dbReference type="Pfam" id="PF13977">
    <property type="entry name" value="TetR_C_6"/>
    <property type="match status" value="1"/>
</dbReference>
<dbReference type="GO" id="GO:0000976">
    <property type="term" value="F:transcription cis-regulatory region binding"/>
    <property type="evidence" value="ECO:0007669"/>
    <property type="project" value="TreeGrafter"/>
</dbReference>
<protein>
    <submittedName>
        <fullName evidence="7">TetR/AcrR family transcriptional regulator</fullName>
    </submittedName>
</protein>
<dbReference type="Gene3D" id="1.10.357.10">
    <property type="entry name" value="Tetracycline Repressor, domain 2"/>
    <property type="match status" value="1"/>
</dbReference>
<dbReference type="PRINTS" id="PR00455">
    <property type="entry name" value="HTHTETR"/>
</dbReference>
<evidence type="ECO:0000256" key="2">
    <source>
        <dbReference type="ARBA" id="ARBA00023015"/>
    </source>
</evidence>
<reference evidence="7 8" key="1">
    <citation type="submission" date="2019-04" db="EMBL/GenBank/DDBJ databases">
        <title>Azoarcus rhizosphaerae sp. nov. isolated from rhizosphere of Ficus religiosa.</title>
        <authorList>
            <person name="Lin S.-Y."/>
            <person name="Hameed A."/>
            <person name="Hsu Y.-H."/>
            <person name="Young C.-C."/>
        </authorList>
    </citation>
    <scope>NUCLEOTIDE SEQUENCE [LARGE SCALE GENOMIC DNA]</scope>
    <source>
        <strain evidence="7 8">CC-YHH848</strain>
    </source>
</reference>
<dbReference type="PANTHER" id="PTHR30055:SF234">
    <property type="entry name" value="HTH-TYPE TRANSCRIPTIONAL REGULATOR BETI"/>
    <property type="match status" value="1"/>
</dbReference>
<keyword evidence="8" id="KW-1185">Reference proteome</keyword>
<keyword evidence="2" id="KW-0805">Transcription regulation</keyword>
<dbReference type="Pfam" id="PF00440">
    <property type="entry name" value="TetR_N"/>
    <property type="match status" value="1"/>
</dbReference>
<dbReference type="InterPro" id="IPR009057">
    <property type="entry name" value="Homeodomain-like_sf"/>
</dbReference>
<keyword evidence="4" id="KW-0804">Transcription</keyword>
<dbReference type="Proteomes" id="UP000307956">
    <property type="component" value="Unassembled WGS sequence"/>
</dbReference>
<feature type="domain" description="HTH tetR-type" evidence="6">
    <location>
        <begin position="20"/>
        <end position="80"/>
    </location>
</feature>
<dbReference type="InterPro" id="IPR050109">
    <property type="entry name" value="HTH-type_TetR-like_transc_reg"/>
</dbReference>
<evidence type="ECO:0000256" key="1">
    <source>
        <dbReference type="ARBA" id="ARBA00022491"/>
    </source>
</evidence>
<evidence type="ECO:0000259" key="6">
    <source>
        <dbReference type="PROSITE" id="PS50977"/>
    </source>
</evidence>
<dbReference type="EMBL" id="SSOD01000011">
    <property type="protein sequence ID" value="THF60348.1"/>
    <property type="molecule type" value="Genomic_DNA"/>
</dbReference>
<evidence type="ECO:0000256" key="5">
    <source>
        <dbReference type="PROSITE-ProRule" id="PRU00335"/>
    </source>
</evidence>
<dbReference type="InterPro" id="IPR039538">
    <property type="entry name" value="BetI_C"/>
</dbReference>
<dbReference type="AlphaFoldDB" id="A0A4S4AMG5"/>
<comment type="caution">
    <text evidence="7">The sequence shown here is derived from an EMBL/GenBank/DDBJ whole genome shotgun (WGS) entry which is preliminary data.</text>
</comment>
<proteinExistence type="predicted"/>
<organism evidence="7 8">
    <name type="scientific">Pseudothauera rhizosphaerae</name>
    <dbReference type="NCBI Taxonomy" id="2565932"/>
    <lineage>
        <taxon>Bacteria</taxon>
        <taxon>Pseudomonadati</taxon>
        <taxon>Pseudomonadota</taxon>
        <taxon>Betaproteobacteria</taxon>
        <taxon>Rhodocyclales</taxon>
        <taxon>Zoogloeaceae</taxon>
        <taxon>Pseudothauera</taxon>
    </lineage>
</organism>
<dbReference type="PANTHER" id="PTHR30055">
    <property type="entry name" value="HTH-TYPE TRANSCRIPTIONAL REGULATOR RUTR"/>
    <property type="match status" value="1"/>
</dbReference>
<gene>
    <name evidence="7" type="ORF">E6O51_14165</name>
</gene>
<accession>A0A4S4AMG5</accession>
<evidence type="ECO:0000313" key="7">
    <source>
        <dbReference type="EMBL" id="THF60348.1"/>
    </source>
</evidence>
<dbReference type="SUPFAM" id="SSF46689">
    <property type="entry name" value="Homeodomain-like"/>
    <property type="match status" value="1"/>
</dbReference>
<sequence length="221" mass="25111">MRFMESRTVVREEGKRSSFELRRDQILCAARACFSENGFHGTSIADLSQLSGMSSGHIYHYFQSKEAIVEAIAESTLMEILEVHGEIINRPDVLDGLISHAVETSIQFSRLENSRLRLEILSEAPRNVRLARIVQDFDRRARESTFSILKSINRSTGTCASDAELEARFEILGALVSGFLVRSVKGGRIEEDVLRQSLRRVFFLILMPDFKAHIDCWTDNQ</sequence>
<evidence type="ECO:0000313" key="8">
    <source>
        <dbReference type="Proteomes" id="UP000307956"/>
    </source>
</evidence>